<keyword evidence="10 14" id="KW-0472">Membrane</keyword>
<dbReference type="PROSITE" id="PS00211">
    <property type="entry name" value="ABC_TRANSPORTER_1"/>
    <property type="match status" value="1"/>
</dbReference>
<keyword evidence="17" id="KW-1185">Reference proteome</keyword>
<keyword evidence="3" id="KW-1003">Cell membrane</keyword>
<dbReference type="Pfam" id="PF00005">
    <property type="entry name" value="ABC_tran"/>
    <property type="match status" value="1"/>
</dbReference>
<dbReference type="PROSITE" id="PS50893">
    <property type="entry name" value="ABC_TRANSPORTER_2"/>
    <property type="match status" value="1"/>
</dbReference>
<feature type="transmembrane region" description="Helical" evidence="14">
    <location>
        <begin position="607"/>
        <end position="631"/>
    </location>
</feature>
<feature type="transmembrane region" description="Helical" evidence="14">
    <location>
        <begin position="521"/>
        <end position="548"/>
    </location>
</feature>
<evidence type="ECO:0000313" key="16">
    <source>
        <dbReference type="EMBL" id="MBO1042289.1"/>
    </source>
</evidence>
<dbReference type="EMBL" id="JADIJS010000009">
    <property type="protein sequence ID" value="MBO1042289.1"/>
    <property type="molecule type" value="Genomic_DNA"/>
</dbReference>
<evidence type="ECO:0000256" key="12">
    <source>
        <dbReference type="ARBA" id="ARBA00038388"/>
    </source>
</evidence>
<keyword evidence="2" id="KW-0813">Transport</keyword>
<dbReference type="InterPro" id="IPR025857">
    <property type="entry name" value="MacB_PCD"/>
</dbReference>
<dbReference type="Gene3D" id="3.40.50.300">
    <property type="entry name" value="P-loop containing nucleotide triphosphate hydrolases"/>
    <property type="match status" value="1"/>
</dbReference>
<feature type="transmembrane region" description="Helical" evidence="14">
    <location>
        <begin position="568"/>
        <end position="595"/>
    </location>
</feature>
<evidence type="ECO:0000256" key="11">
    <source>
        <dbReference type="ARBA" id="ARBA00023251"/>
    </source>
</evidence>
<protein>
    <recommendedName>
        <fullName evidence="13">Pyoverdine export ATP-binding/permease protein PvdT</fullName>
    </recommendedName>
</protein>
<keyword evidence="11" id="KW-0046">Antibiotic resistance</keyword>
<feature type="domain" description="ABC transporter" evidence="15">
    <location>
        <begin position="10"/>
        <end position="248"/>
    </location>
</feature>
<evidence type="ECO:0000256" key="2">
    <source>
        <dbReference type="ARBA" id="ARBA00022448"/>
    </source>
</evidence>
<gene>
    <name evidence="16" type="ORF">IPV26_21750</name>
</gene>
<evidence type="ECO:0000256" key="1">
    <source>
        <dbReference type="ARBA" id="ARBA00004429"/>
    </source>
</evidence>
<evidence type="ECO:0000256" key="5">
    <source>
        <dbReference type="ARBA" id="ARBA00022692"/>
    </source>
</evidence>
<sequence length="648" mass="69560">MKAIPLSPLLVLTKISRCYAAGEQTITALKSISLTIYAGQMVALVGPSGSGKSTLLNILGCLDRPTLGQYRLNGEEISKLNPDRLAYLRQKYFGFIFQRYQLITNQTALNNVALPAIYAGLSQQARQQRAESLLTTLGLGDRTRALPSELSGGQQQRVSIARALMNGGVVILADEPTGALDSQTGAEVMSVLQDLRLQGHTVIVVTHDPAVAACADRIVQLRDGEIVSDSIQPSAPAPIVISSSTPAAGLQRRGRIVADAVGIAWTAIRCQAIRALLTALGIVIGITAVACMVGLGQGAREKVVSDIKAMGYNTFTVYPGSGWGDKEAASLRTLTVEDANLIGEMTGITSVSPLVYAFPTLQRGSRQAQAQLTGINERYLSMADRAVQTGRSLTAEDIAFHRPVVVIDKNVQHSLFAVDEDPIGTTIKIDHFMATVVGVSENDNFLRTSASYMPWNALLSRQTTRQNIDAIIFKVQDGANKIRLQHQIEMLLTLRHNGKKDFFIHSAEDISRAVERSTATLTLLILSITAIALLIGGIGIMNMMLVSVTERTHEIGIRLALGATQRDILLQFLCEALIICLASGFAGVVLSWIISLMAPRLFNEIPLIFSSLSVAIAVACSTATGLIFGYLPARHAANLDPIAALARD</sequence>
<dbReference type="PANTHER" id="PTHR30572:SF14">
    <property type="entry name" value="MACROLIDE EXPORT ATP-BINDING_PERMEASE PROTEIN MACB"/>
    <property type="match status" value="1"/>
</dbReference>
<dbReference type="InterPro" id="IPR027417">
    <property type="entry name" value="P-loop_NTPase"/>
</dbReference>
<keyword evidence="6" id="KW-0547">Nucleotide-binding</keyword>
<dbReference type="InterPro" id="IPR003439">
    <property type="entry name" value="ABC_transporter-like_ATP-bd"/>
</dbReference>
<comment type="caution">
    <text evidence="16">The sequence shown here is derived from an EMBL/GenBank/DDBJ whole genome shotgun (WGS) entry which is preliminary data.</text>
</comment>
<keyword evidence="8" id="KW-1278">Translocase</keyword>
<organism evidence="16 17">
    <name type="scientific">Brucella pituitosa</name>
    <dbReference type="NCBI Taxonomy" id="571256"/>
    <lineage>
        <taxon>Bacteria</taxon>
        <taxon>Pseudomonadati</taxon>
        <taxon>Pseudomonadota</taxon>
        <taxon>Alphaproteobacteria</taxon>
        <taxon>Hyphomicrobiales</taxon>
        <taxon>Brucellaceae</taxon>
        <taxon>Brucella/Ochrobactrum group</taxon>
        <taxon>Brucella</taxon>
    </lineage>
</organism>
<dbReference type="Pfam" id="PF12704">
    <property type="entry name" value="MacB_PCD"/>
    <property type="match status" value="1"/>
</dbReference>
<evidence type="ECO:0000256" key="7">
    <source>
        <dbReference type="ARBA" id="ARBA00022840"/>
    </source>
</evidence>
<dbReference type="Proteomes" id="UP000718278">
    <property type="component" value="Unassembled WGS sequence"/>
</dbReference>
<dbReference type="SMART" id="SM00382">
    <property type="entry name" value="AAA"/>
    <property type="match status" value="1"/>
</dbReference>
<dbReference type="InterPro" id="IPR050250">
    <property type="entry name" value="Macrolide_Exporter_MacB"/>
</dbReference>
<evidence type="ECO:0000256" key="13">
    <source>
        <dbReference type="ARBA" id="ARBA00041199"/>
    </source>
</evidence>
<evidence type="ECO:0000256" key="10">
    <source>
        <dbReference type="ARBA" id="ARBA00023136"/>
    </source>
</evidence>
<keyword evidence="7" id="KW-0067">ATP-binding</keyword>
<dbReference type="RefSeq" id="WP_207490314.1">
    <property type="nucleotide sequence ID" value="NZ_JADIJS010000009.1"/>
</dbReference>
<feature type="transmembrane region" description="Helical" evidence="14">
    <location>
        <begin position="275"/>
        <end position="295"/>
    </location>
</feature>
<dbReference type="InterPro" id="IPR017871">
    <property type="entry name" value="ABC_transporter-like_CS"/>
</dbReference>
<dbReference type="InterPro" id="IPR003593">
    <property type="entry name" value="AAA+_ATPase"/>
</dbReference>
<evidence type="ECO:0000256" key="4">
    <source>
        <dbReference type="ARBA" id="ARBA00022519"/>
    </source>
</evidence>
<reference evidence="16 17" key="1">
    <citation type="submission" date="2020-10" db="EMBL/GenBank/DDBJ databases">
        <title>Genomic characterization of underground lake bacteria from Wind Cave National Park: Insight into the archetypical LuxI/LuxR and identification of LuxR solos.</title>
        <authorList>
            <person name="Wengert P.C."/>
            <person name="Savka M.A."/>
        </authorList>
    </citation>
    <scope>NUCLEOTIDE SEQUENCE [LARGE SCALE GENOMIC DNA]</scope>
    <source>
        <strain evidence="16 17">SD316</strain>
    </source>
</reference>
<evidence type="ECO:0000256" key="8">
    <source>
        <dbReference type="ARBA" id="ARBA00022967"/>
    </source>
</evidence>
<dbReference type="SUPFAM" id="SSF52540">
    <property type="entry name" value="P-loop containing nucleoside triphosphate hydrolases"/>
    <property type="match status" value="1"/>
</dbReference>
<keyword evidence="5 14" id="KW-0812">Transmembrane</keyword>
<dbReference type="InterPro" id="IPR003838">
    <property type="entry name" value="ABC3_permease_C"/>
</dbReference>
<name>A0ABS3K5Y1_9HYPH</name>
<evidence type="ECO:0000313" key="17">
    <source>
        <dbReference type="Proteomes" id="UP000718278"/>
    </source>
</evidence>
<dbReference type="Pfam" id="PF02687">
    <property type="entry name" value="FtsX"/>
    <property type="match status" value="1"/>
</dbReference>
<dbReference type="InterPro" id="IPR017911">
    <property type="entry name" value="MacB-like_ATP-bd"/>
</dbReference>
<evidence type="ECO:0000256" key="9">
    <source>
        <dbReference type="ARBA" id="ARBA00022989"/>
    </source>
</evidence>
<keyword evidence="4" id="KW-0997">Cell inner membrane</keyword>
<proteinExistence type="inferred from homology"/>
<comment type="subcellular location">
    <subcellularLocation>
        <location evidence="1">Cell inner membrane</location>
        <topology evidence="1">Multi-pass membrane protein</topology>
    </subcellularLocation>
</comment>
<evidence type="ECO:0000256" key="6">
    <source>
        <dbReference type="ARBA" id="ARBA00022741"/>
    </source>
</evidence>
<comment type="similarity">
    <text evidence="12">Belongs to the ABC transporter superfamily. Macrolide exporter (TC 3.A.1.122) family.</text>
</comment>
<evidence type="ECO:0000256" key="3">
    <source>
        <dbReference type="ARBA" id="ARBA00022475"/>
    </source>
</evidence>
<evidence type="ECO:0000259" key="15">
    <source>
        <dbReference type="PROSITE" id="PS50893"/>
    </source>
</evidence>
<keyword evidence="9 14" id="KW-1133">Transmembrane helix</keyword>
<accession>A0ABS3K5Y1</accession>
<dbReference type="CDD" id="cd03255">
    <property type="entry name" value="ABC_MJ0796_LolCDE_FtsE"/>
    <property type="match status" value="1"/>
</dbReference>
<evidence type="ECO:0000256" key="14">
    <source>
        <dbReference type="SAM" id="Phobius"/>
    </source>
</evidence>
<dbReference type="PANTHER" id="PTHR30572">
    <property type="entry name" value="MEMBRANE COMPONENT OF TRANSPORTER-RELATED"/>
    <property type="match status" value="1"/>
</dbReference>